<evidence type="ECO:0000313" key="2">
    <source>
        <dbReference type="EMBL" id="KAL0267763.1"/>
    </source>
</evidence>
<feature type="region of interest" description="Disordered" evidence="1">
    <location>
        <begin position="40"/>
        <end position="61"/>
    </location>
</feature>
<protein>
    <submittedName>
        <fullName evidence="2">Uncharacterized protein</fullName>
    </submittedName>
</protein>
<reference evidence="2" key="1">
    <citation type="journal article" date="2024" name="Gigascience">
        <title>Chromosome-level genome of the poultry shaft louse Menopon gallinae provides insight into the host-switching and adaptive evolution of parasitic lice.</title>
        <authorList>
            <person name="Xu Y."/>
            <person name="Ma L."/>
            <person name="Liu S."/>
            <person name="Liang Y."/>
            <person name="Liu Q."/>
            <person name="He Z."/>
            <person name="Tian L."/>
            <person name="Duan Y."/>
            <person name="Cai W."/>
            <person name="Li H."/>
            <person name="Song F."/>
        </authorList>
    </citation>
    <scope>NUCLEOTIDE SEQUENCE</scope>
    <source>
        <strain evidence="2">Cailab_2023a</strain>
    </source>
</reference>
<comment type="caution">
    <text evidence="2">The sequence shown here is derived from an EMBL/GenBank/DDBJ whole genome shotgun (WGS) entry which is preliminary data.</text>
</comment>
<accession>A0AAW2HDP4</accession>
<dbReference type="EMBL" id="JARGDH010000005">
    <property type="protein sequence ID" value="KAL0267763.1"/>
    <property type="molecule type" value="Genomic_DNA"/>
</dbReference>
<evidence type="ECO:0000256" key="1">
    <source>
        <dbReference type="SAM" id="MobiDB-lite"/>
    </source>
</evidence>
<gene>
    <name evidence="2" type="ORF">PYX00_009938</name>
</gene>
<name>A0AAW2HDP4_9NEOP</name>
<feature type="compositionally biased region" description="Polar residues" evidence="1">
    <location>
        <begin position="47"/>
        <end position="59"/>
    </location>
</feature>
<dbReference type="AlphaFoldDB" id="A0AAW2HDP4"/>
<sequence>MLNILPHKRNNGENQQCRTPSLDLEWEHLPEMEPTTYVTNTEEKESQITTTSMSTCSHATSRDSLEWDPVIGGMTDVMDVETEQLLQEIELLNSRVLEETQKWSS</sequence>
<organism evidence="2">
    <name type="scientific">Menopon gallinae</name>
    <name type="common">poultry shaft louse</name>
    <dbReference type="NCBI Taxonomy" id="328185"/>
    <lineage>
        <taxon>Eukaryota</taxon>
        <taxon>Metazoa</taxon>
        <taxon>Ecdysozoa</taxon>
        <taxon>Arthropoda</taxon>
        <taxon>Hexapoda</taxon>
        <taxon>Insecta</taxon>
        <taxon>Pterygota</taxon>
        <taxon>Neoptera</taxon>
        <taxon>Paraneoptera</taxon>
        <taxon>Psocodea</taxon>
        <taxon>Troctomorpha</taxon>
        <taxon>Phthiraptera</taxon>
        <taxon>Amblycera</taxon>
        <taxon>Menoponidae</taxon>
        <taxon>Menopon</taxon>
    </lineage>
</organism>
<proteinExistence type="predicted"/>